<dbReference type="EMBL" id="HAAD01003470">
    <property type="protein sequence ID" value="CDG69702.1"/>
    <property type="molecule type" value="mRNA"/>
</dbReference>
<proteinExistence type="evidence at transcript level"/>
<dbReference type="GO" id="GO:0080008">
    <property type="term" value="C:Cul4-RING E3 ubiquitin ligase complex"/>
    <property type="evidence" value="ECO:0007669"/>
    <property type="project" value="TreeGrafter"/>
</dbReference>
<dbReference type="PANTHER" id="PTHR14815">
    <property type="entry name" value="DDB1- AND CUL4-ASSOCIATED FACTOR 17"/>
    <property type="match status" value="1"/>
</dbReference>
<evidence type="ECO:0000313" key="1">
    <source>
        <dbReference type="EMBL" id="CDG69702.1"/>
    </source>
</evidence>
<dbReference type="Pfam" id="PF15802">
    <property type="entry name" value="DCAF17"/>
    <property type="match status" value="1"/>
</dbReference>
<sequence>MLPKCNKKICSLIRERELSGKSNERSFTQNLYISSVRELNLSFQEKCTSKVFYDNNLYLNDFSKCFAGCFFNNKPHTIKTGIHKLPSKTRFIDFLRYQCPTYVNLDFNCSKTNYNECMYLLSSSSDLFCYSMRSDFLNMDQKINLGLRYCFLHLDWDKVNERFYVKSKHHIVNHQSNTHFYFALFDINPFKFIGAFELTEDLFGKVLDASLSEGILYVSLKNVVVMYDLENILCEFQNQKLDDISNLQECLTINININCYPKVLKKINCSTFNSLSFGGFPWAYVIYEKNQVKVFRLDDGKLGAAFENMQGVLFDQPAYFHIDNSGYIMHVQAETINFYKIEDSNEFKLKTSFVIQVTSSNKMSLHPPMSKYGRVSKPVIDSSCTTLQSEVIHALDYCYDANILAILYTKIVELGSDTYVIGFFDNSTGLLLKEYPLNIANVSDDHEWIIYLNGMNIICLLTSIVSRYNKCYIFQLQQNII</sequence>
<dbReference type="GeneID" id="101240324"/>
<dbReference type="PANTHER" id="PTHR14815:SF2">
    <property type="entry name" value="DDB1- AND CUL4-ASSOCIATED FACTOR 17"/>
    <property type="match status" value="1"/>
</dbReference>
<gene>
    <name evidence="1" type="primary">DCAF17</name>
</gene>
<name>T2MCN9_HYDVU</name>
<dbReference type="AlphaFoldDB" id="T2MCN9"/>
<dbReference type="InterPro" id="IPR031620">
    <property type="entry name" value="DCAF17"/>
</dbReference>
<reference evidence="1" key="1">
    <citation type="journal article" date="2013" name="Genome Biol. Evol.">
        <title>Punctuated emergences of genetic and phenotypic innovations in eumetazoan, bilaterian, euteleostome, and hominidae ancestors.</title>
        <authorList>
            <person name="Wenger Y."/>
            <person name="Galliot B."/>
        </authorList>
    </citation>
    <scope>NUCLEOTIDE SEQUENCE</scope>
    <source>
        <tissue evidence="1">Whole animals</tissue>
    </source>
</reference>
<dbReference type="GO" id="GO:0016567">
    <property type="term" value="P:protein ubiquitination"/>
    <property type="evidence" value="ECO:0007669"/>
    <property type="project" value="InterPro"/>
</dbReference>
<organism evidence="1">
    <name type="scientific">Hydra vulgaris</name>
    <name type="common">Hydra</name>
    <name type="synonym">Hydra attenuata</name>
    <dbReference type="NCBI Taxonomy" id="6087"/>
    <lineage>
        <taxon>Eukaryota</taxon>
        <taxon>Metazoa</taxon>
        <taxon>Cnidaria</taxon>
        <taxon>Hydrozoa</taxon>
        <taxon>Hydroidolina</taxon>
        <taxon>Anthoathecata</taxon>
        <taxon>Aplanulata</taxon>
        <taxon>Hydridae</taxon>
        <taxon>Hydra</taxon>
    </lineage>
</organism>
<dbReference type="OrthoDB" id="9971789at2759"/>
<dbReference type="KEGG" id="hmg:101240324"/>
<accession>T2MCN9</accession>
<protein>
    <submittedName>
        <fullName evidence="1">DDB1-and CUL4-associated factor 17</fullName>
    </submittedName>
</protein>